<dbReference type="Pfam" id="PF12937">
    <property type="entry name" value="F-box-like"/>
    <property type="match status" value="1"/>
</dbReference>
<dbReference type="Proteomes" id="UP000015104">
    <property type="component" value="Unassembled WGS sequence"/>
</dbReference>
<dbReference type="InterPro" id="IPR001810">
    <property type="entry name" value="F-box_dom"/>
</dbReference>
<dbReference type="PROSITE" id="PS50181">
    <property type="entry name" value="FBOX"/>
    <property type="match status" value="1"/>
</dbReference>
<protein>
    <recommendedName>
        <fullName evidence="1">F-box domain-containing protein</fullName>
    </recommendedName>
</protein>
<evidence type="ECO:0000313" key="2">
    <source>
        <dbReference type="EnsemblMetazoa" id="tetur32g01890.1"/>
    </source>
</evidence>
<gene>
    <name evidence="2" type="primary">107369403</name>
</gene>
<dbReference type="HOGENOM" id="CLU_029073_0_0_1"/>
<dbReference type="Gene3D" id="3.80.10.10">
    <property type="entry name" value="Ribonuclease Inhibitor"/>
    <property type="match status" value="1"/>
</dbReference>
<keyword evidence="3" id="KW-1185">Reference proteome</keyword>
<reference evidence="3" key="1">
    <citation type="submission" date="2011-08" db="EMBL/GenBank/DDBJ databases">
        <authorList>
            <person name="Rombauts S."/>
        </authorList>
    </citation>
    <scope>NUCLEOTIDE SEQUENCE</scope>
    <source>
        <strain evidence="3">London</strain>
    </source>
</reference>
<dbReference type="SUPFAM" id="SSF52047">
    <property type="entry name" value="RNI-like"/>
    <property type="match status" value="1"/>
</dbReference>
<dbReference type="Gene3D" id="1.20.1280.50">
    <property type="match status" value="1"/>
</dbReference>
<sequence length="377" mass="44208">MNIDKLPDDCLLHIFNFFDKFETLQDCSQVCERWQYLVLQRLSNVKYLTDSANIEYYPVSSTILYREDDRIGQIELSEWFPKLRIIENSGKADCFSNPTVDGLLLTSANLENFTYCNPSLKMLAVHDPFDFFTNDIQGPTLNQLYVRYCPISQFGKYAKYFPNLKRLHISNFTLDNYEDGVYTGPTLEKLEILEAIGHSQWGSRYDYHGFSLADHCPILKSAHHYIDRDEEFYANIGIKNHFLEDLVIDLNVTPAWSILRRVLYKYPNLKHLAIREDFDTGITNENVIEIIQRFPHITLIDIRNSEKVDANATRYIDQFCRDHNRSISLFYQKRPKITKSWPNLSAKSTRIGRGLDFMKHCFLKDYNGLPYLLDPDE</sequence>
<proteinExistence type="predicted"/>
<dbReference type="EMBL" id="CAEY01000925">
    <property type="status" value="NOT_ANNOTATED_CDS"/>
    <property type="molecule type" value="Genomic_DNA"/>
</dbReference>
<accession>T1L237</accession>
<dbReference type="SUPFAM" id="SSF81383">
    <property type="entry name" value="F-box domain"/>
    <property type="match status" value="1"/>
</dbReference>
<name>T1L237_TETUR</name>
<dbReference type="PANTHER" id="PTHR38926">
    <property type="entry name" value="F-BOX DOMAIN CONTAINING PROTEIN, EXPRESSED"/>
    <property type="match status" value="1"/>
</dbReference>
<feature type="domain" description="F-box" evidence="1">
    <location>
        <begin position="1"/>
        <end position="48"/>
    </location>
</feature>
<dbReference type="InterPro" id="IPR032675">
    <property type="entry name" value="LRR_dom_sf"/>
</dbReference>
<dbReference type="KEGG" id="tut:107369403"/>
<dbReference type="OrthoDB" id="10257471at2759"/>
<dbReference type="PANTHER" id="PTHR38926:SF5">
    <property type="entry name" value="F-BOX AND LEUCINE-RICH REPEAT PROTEIN 6"/>
    <property type="match status" value="1"/>
</dbReference>
<dbReference type="InterPro" id="IPR036047">
    <property type="entry name" value="F-box-like_dom_sf"/>
</dbReference>
<evidence type="ECO:0000259" key="1">
    <source>
        <dbReference type="PROSITE" id="PS50181"/>
    </source>
</evidence>
<reference evidence="2" key="2">
    <citation type="submission" date="2015-06" db="UniProtKB">
        <authorList>
            <consortium name="EnsemblMetazoa"/>
        </authorList>
    </citation>
    <scope>IDENTIFICATION</scope>
</reference>
<dbReference type="AlphaFoldDB" id="T1L237"/>
<evidence type="ECO:0000313" key="3">
    <source>
        <dbReference type="Proteomes" id="UP000015104"/>
    </source>
</evidence>
<organism evidence="2 3">
    <name type="scientific">Tetranychus urticae</name>
    <name type="common">Two-spotted spider mite</name>
    <dbReference type="NCBI Taxonomy" id="32264"/>
    <lineage>
        <taxon>Eukaryota</taxon>
        <taxon>Metazoa</taxon>
        <taxon>Ecdysozoa</taxon>
        <taxon>Arthropoda</taxon>
        <taxon>Chelicerata</taxon>
        <taxon>Arachnida</taxon>
        <taxon>Acari</taxon>
        <taxon>Acariformes</taxon>
        <taxon>Trombidiformes</taxon>
        <taxon>Prostigmata</taxon>
        <taxon>Eleutherengona</taxon>
        <taxon>Raphignathae</taxon>
        <taxon>Tetranychoidea</taxon>
        <taxon>Tetranychidae</taxon>
        <taxon>Tetranychus</taxon>
    </lineage>
</organism>
<dbReference type="EnsemblMetazoa" id="tetur32g01890.1">
    <property type="protein sequence ID" value="tetur32g01890.1"/>
    <property type="gene ID" value="tetur32g01890"/>
</dbReference>